<keyword evidence="5 10" id="KW-0256">Endoplasmic reticulum</keyword>
<feature type="region of interest" description="Disordered" evidence="13">
    <location>
        <begin position="1"/>
        <end position="23"/>
    </location>
</feature>
<feature type="transmembrane region" description="Helical" evidence="14">
    <location>
        <begin position="467"/>
        <end position="485"/>
    </location>
</feature>
<keyword evidence="4 14" id="KW-0812">Transmembrane</keyword>
<dbReference type="GO" id="GO:0008204">
    <property type="term" value="P:ergosterol metabolic process"/>
    <property type="evidence" value="ECO:0007669"/>
    <property type="project" value="TreeGrafter"/>
</dbReference>
<evidence type="ECO:0000256" key="10">
    <source>
        <dbReference type="PIRNR" id="PIRNR000439"/>
    </source>
</evidence>
<dbReference type="Pfam" id="PF03062">
    <property type="entry name" value="MBOAT"/>
    <property type="match status" value="1"/>
</dbReference>
<dbReference type="InterPro" id="IPR014371">
    <property type="entry name" value="Oat_ACAT_DAG_ARE"/>
</dbReference>
<evidence type="ECO:0000256" key="14">
    <source>
        <dbReference type="SAM" id="Phobius"/>
    </source>
</evidence>
<proteinExistence type="inferred from homology"/>
<dbReference type="PANTHER" id="PTHR10408:SF9">
    <property type="entry name" value="STEROL O-ACYLTRANSFERASE 2-RELATED"/>
    <property type="match status" value="1"/>
</dbReference>
<feature type="active site" evidence="11">
    <location>
        <position position="424"/>
    </location>
</feature>
<gene>
    <name evidence="15" type="ORF">HK100_012893</name>
</gene>
<evidence type="ECO:0000256" key="7">
    <source>
        <dbReference type="ARBA" id="ARBA00023136"/>
    </source>
</evidence>
<comment type="similarity">
    <text evidence="2 10">Belongs to the membrane-bound acyltransferase family. Sterol o-acyltransferase subfamily.</text>
</comment>
<comment type="subcellular location">
    <subcellularLocation>
        <location evidence="1 10">Endoplasmic reticulum membrane</location>
        <topology evidence="1 10">Multi-pass membrane protein</topology>
    </subcellularLocation>
</comment>
<sequence length="492" mass="57277">MQETRATNDSSEETTVTSHRKSLTAVENNGFVTTTATSTITTTVRSSSLKREPRESHAIHAKNATRKGIFKPRSSPLDFDAPDHQHPLRGFYILFWMGMAWYAVTSIFETWMRDGIQFRFSLFYQMSDRGKDLFYSDAAMILSCFVVIPLVKLVQYRIIPLNIAWIINSIWLGSWFVTVISWTTQSGAFAIHCIAMLMKQASYLMSNTENFWKMYSLVPELRREIANLESRSSLNVDLEKELEQAKSELRQFEGDLNGKISGLKFPHNLTFLNFIDYMLIPTLVYEIEYPRTEKFRPLYFFLKAAGTFGTIALLIVIVENNIVPILVLSDELNFVTTIMKLIVPFMLCFMLFICNAFAELTYFADREFYEDWWNSTTFDEYARRWNKPVHEFLLRHLYLETISTYKLSRSNASLLTFFVSSVFHELVMAMTGKRLRPWLFLLQMFQLPLIMLARIPVIKNNKTLGNVIFWFGMFLGPPLLAALYAREHYMNP</sequence>
<evidence type="ECO:0000256" key="1">
    <source>
        <dbReference type="ARBA" id="ARBA00004477"/>
    </source>
</evidence>
<dbReference type="Proteomes" id="UP001211907">
    <property type="component" value="Unassembled WGS sequence"/>
</dbReference>
<evidence type="ECO:0000313" key="15">
    <source>
        <dbReference type="EMBL" id="KAJ3120218.1"/>
    </source>
</evidence>
<feature type="transmembrane region" description="Helical" evidence="14">
    <location>
        <begin position="438"/>
        <end position="455"/>
    </location>
</feature>
<evidence type="ECO:0000256" key="9">
    <source>
        <dbReference type="ARBA" id="ARBA00023568"/>
    </source>
</evidence>
<feature type="transmembrane region" description="Helical" evidence="14">
    <location>
        <begin position="338"/>
        <end position="358"/>
    </location>
</feature>
<evidence type="ECO:0000256" key="3">
    <source>
        <dbReference type="ARBA" id="ARBA00022679"/>
    </source>
</evidence>
<evidence type="ECO:0000256" key="13">
    <source>
        <dbReference type="SAM" id="MobiDB-lite"/>
    </source>
</evidence>
<name>A0AAD5XHA3_9FUNG</name>
<evidence type="ECO:0000256" key="12">
    <source>
        <dbReference type="SAM" id="Coils"/>
    </source>
</evidence>
<dbReference type="EMBL" id="JADGJH010000982">
    <property type="protein sequence ID" value="KAJ3120218.1"/>
    <property type="molecule type" value="Genomic_DNA"/>
</dbReference>
<dbReference type="InterPro" id="IPR004299">
    <property type="entry name" value="MBOAT_fam"/>
</dbReference>
<comment type="function">
    <text evidence="9">Sterol O-acyltransferase that catalyzes the formation of stery esters.</text>
</comment>
<feature type="compositionally biased region" description="Polar residues" evidence="13">
    <location>
        <begin position="1"/>
        <end position="17"/>
    </location>
</feature>
<reference evidence="15" key="1">
    <citation type="submission" date="2020-05" db="EMBL/GenBank/DDBJ databases">
        <title>Phylogenomic resolution of chytrid fungi.</title>
        <authorList>
            <person name="Stajich J.E."/>
            <person name="Amses K."/>
            <person name="Simmons R."/>
            <person name="Seto K."/>
            <person name="Myers J."/>
            <person name="Bonds A."/>
            <person name="Quandt C.A."/>
            <person name="Barry K."/>
            <person name="Liu P."/>
            <person name="Grigoriev I."/>
            <person name="Longcore J.E."/>
            <person name="James T.Y."/>
        </authorList>
    </citation>
    <scope>NUCLEOTIDE SEQUENCE</scope>
    <source>
        <strain evidence="15">JEL0513</strain>
    </source>
</reference>
<keyword evidence="12" id="KW-0175">Coiled coil</keyword>
<keyword evidence="8 10" id="KW-0012">Acyltransferase</keyword>
<feature type="coiled-coil region" evidence="12">
    <location>
        <begin position="228"/>
        <end position="255"/>
    </location>
</feature>
<feature type="transmembrane region" description="Helical" evidence="14">
    <location>
        <begin position="163"/>
        <end position="182"/>
    </location>
</feature>
<keyword evidence="3 10" id="KW-0808">Transferase</keyword>
<dbReference type="AlphaFoldDB" id="A0AAD5XHA3"/>
<comment type="caution">
    <text evidence="15">The sequence shown here is derived from an EMBL/GenBank/DDBJ whole genome shotgun (WGS) entry which is preliminary data.</text>
</comment>
<evidence type="ECO:0000313" key="16">
    <source>
        <dbReference type="Proteomes" id="UP001211907"/>
    </source>
</evidence>
<keyword evidence="16" id="KW-1185">Reference proteome</keyword>
<evidence type="ECO:0000256" key="2">
    <source>
        <dbReference type="ARBA" id="ARBA00009010"/>
    </source>
</evidence>
<feature type="transmembrane region" description="Helical" evidence="14">
    <location>
        <begin position="298"/>
        <end position="318"/>
    </location>
</feature>
<feature type="transmembrane region" description="Helical" evidence="14">
    <location>
        <begin position="188"/>
        <end position="206"/>
    </location>
</feature>
<evidence type="ECO:0000256" key="6">
    <source>
        <dbReference type="ARBA" id="ARBA00022989"/>
    </source>
</evidence>
<keyword evidence="6 14" id="KW-1133">Transmembrane helix</keyword>
<accession>A0AAD5XHA3</accession>
<dbReference type="GO" id="GO:0005789">
    <property type="term" value="C:endoplasmic reticulum membrane"/>
    <property type="evidence" value="ECO:0007669"/>
    <property type="project" value="UniProtKB-SubCell"/>
</dbReference>
<organism evidence="15 16">
    <name type="scientific">Physocladia obscura</name>
    <dbReference type="NCBI Taxonomy" id="109957"/>
    <lineage>
        <taxon>Eukaryota</taxon>
        <taxon>Fungi</taxon>
        <taxon>Fungi incertae sedis</taxon>
        <taxon>Chytridiomycota</taxon>
        <taxon>Chytridiomycota incertae sedis</taxon>
        <taxon>Chytridiomycetes</taxon>
        <taxon>Chytridiales</taxon>
        <taxon>Chytriomycetaceae</taxon>
        <taxon>Physocladia</taxon>
    </lineage>
</organism>
<keyword evidence="7 10" id="KW-0472">Membrane</keyword>
<dbReference type="GO" id="GO:0034737">
    <property type="term" value="F:ergosterol O-acyltransferase activity"/>
    <property type="evidence" value="ECO:0007669"/>
    <property type="project" value="TreeGrafter"/>
</dbReference>
<dbReference type="PIRSF" id="PIRSF000439">
    <property type="entry name" value="Oat_ACAT_DAG_ARE"/>
    <property type="match status" value="1"/>
</dbReference>
<evidence type="ECO:0000256" key="8">
    <source>
        <dbReference type="ARBA" id="ARBA00023315"/>
    </source>
</evidence>
<dbReference type="PANTHER" id="PTHR10408">
    <property type="entry name" value="STEROL O-ACYLTRANSFERASE"/>
    <property type="match status" value="1"/>
</dbReference>
<evidence type="ECO:0000256" key="5">
    <source>
        <dbReference type="ARBA" id="ARBA00022824"/>
    </source>
</evidence>
<protein>
    <recommendedName>
        <fullName evidence="10">O-acyltransferase</fullName>
    </recommendedName>
</protein>
<evidence type="ECO:0000256" key="11">
    <source>
        <dbReference type="PIRSR" id="PIRSR000439-1"/>
    </source>
</evidence>
<evidence type="ECO:0000256" key="4">
    <source>
        <dbReference type="ARBA" id="ARBA00022692"/>
    </source>
</evidence>
<feature type="transmembrane region" description="Helical" evidence="14">
    <location>
        <begin position="91"/>
        <end position="113"/>
    </location>
</feature>
<feature type="transmembrane region" description="Helical" evidence="14">
    <location>
        <begin position="133"/>
        <end position="151"/>
    </location>
</feature>